<sequence>MASLMEAELIHQRDVAKEMVHELRRQVEALQKREGVIEQRALTAELRRHQFEMTLKRCKHRIDTLEANLRHHVVSILLGGLLGAFFGWLMGICLVMIDTPPFVAFFLMGPFVLCGAMVGIAAGLARRQQKLLAQSKRMQYPVFKKSILPAPKRSALGTAIVCAKEVSYALYSYIRS</sequence>
<keyword evidence="2" id="KW-0472">Membrane</keyword>
<keyword evidence="2" id="KW-0812">Transmembrane</keyword>
<evidence type="ECO:0000256" key="1">
    <source>
        <dbReference type="SAM" id="Coils"/>
    </source>
</evidence>
<proteinExistence type="predicted"/>
<dbReference type="AlphaFoldDB" id="A0A024TAV9"/>
<dbReference type="RefSeq" id="XP_008880916.1">
    <property type="nucleotide sequence ID" value="XM_008882694.1"/>
</dbReference>
<evidence type="ECO:0000256" key="2">
    <source>
        <dbReference type="SAM" id="Phobius"/>
    </source>
</evidence>
<dbReference type="eggNOG" id="ENOG502S3HZ">
    <property type="taxonomic scope" value="Eukaryota"/>
</dbReference>
<dbReference type="GeneID" id="20091816"/>
<feature type="transmembrane region" description="Helical" evidence="2">
    <location>
        <begin position="73"/>
        <end position="97"/>
    </location>
</feature>
<feature type="transmembrane region" description="Helical" evidence="2">
    <location>
        <begin position="103"/>
        <end position="125"/>
    </location>
</feature>
<gene>
    <name evidence="3" type="ORF">H310_14766</name>
</gene>
<protein>
    <submittedName>
        <fullName evidence="3">Uncharacterized protein</fullName>
    </submittedName>
</protein>
<dbReference type="VEuPathDB" id="FungiDB:H310_14766"/>
<feature type="coiled-coil region" evidence="1">
    <location>
        <begin position="13"/>
        <end position="68"/>
    </location>
</feature>
<dbReference type="OrthoDB" id="79542at2759"/>
<organism evidence="3">
    <name type="scientific">Aphanomyces invadans</name>
    <dbReference type="NCBI Taxonomy" id="157072"/>
    <lineage>
        <taxon>Eukaryota</taxon>
        <taxon>Sar</taxon>
        <taxon>Stramenopiles</taxon>
        <taxon>Oomycota</taxon>
        <taxon>Saprolegniomycetes</taxon>
        <taxon>Saprolegniales</taxon>
        <taxon>Verrucalvaceae</taxon>
        <taxon>Aphanomyces</taxon>
    </lineage>
</organism>
<reference evidence="3" key="1">
    <citation type="submission" date="2013-12" db="EMBL/GenBank/DDBJ databases">
        <title>The Genome Sequence of Aphanomyces invadans NJM9701.</title>
        <authorList>
            <consortium name="The Broad Institute Genomics Platform"/>
            <person name="Russ C."/>
            <person name="Tyler B."/>
            <person name="van West P."/>
            <person name="Dieguez-Uribeondo J."/>
            <person name="Young S.K."/>
            <person name="Zeng Q."/>
            <person name="Gargeya S."/>
            <person name="Fitzgerald M."/>
            <person name="Abouelleil A."/>
            <person name="Alvarado L."/>
            <person name="Chapman S.B."/>
            <person name="Gainer-Dewar J."/>
            <person name="Goldberg J."/>
            <person name="Griggs A."/>
            <person name="Gujja S."/>
            <person name="Hansen M."/>
            <person name="Howarth C."/>
            <person name="Imamovic A."/>
            <person name="Ireland A."/>
            <person name="Larimer J."/>
            <person name="McCowan C."/>
            <person name="Murphy C."/>
            <person name="Pearson M."/>
            <person name="Poon T.W."/>
            <person name="Priest M."/>
            <person name="Roberts A."/>
            <person name="Saif S."/>
            <person name="Shea T."/>
            <person name="Sykes S."/>
            <person name="Wortman J."/>
            <person name="Nusbaum C."/>
            <person name="Birren B."/>
        </authorList>
    </citation>
    <scope>NUCLEOTIDE SEQUENCE [LARGE SCALE GENOMIC DNA]</scope>
    <source>
        <strain evidence="3">NJM9701</strain>
    </source>
</reference>
<keyword evidence="2" id="KW-1133">Transmembrane helix</keyword>
<accession>A0A024TAV9</accession>
<keyword evidence="1" id="KW-0175">Coiled coil</keyword>
<name>A0A024TAV9_9STRA</name>
<dbReference type="EMBL" id="KI914037">
    <property type="protein sequence ID" value="ETV90442.1"/>
    <property type="molecule type" value="Genomic_DNA"/>
</dbReference>
<evidence type="ECO:0000313" key="3">
    <source>
        <dbReference type="EMBL" id="ETV90442.1"/>
    </source>
</evidence>